<protein>
    <submittedName>
        <fullName evidence="2">Uncharacterized protein</fullName>
    </submittedName>
</protein>
<evidence type="ECO:0000313" key="2">
    <source>
        <dbReference type="EMBL" id="GAA2436994.1"/>
    </source>
</evidence>
<gene>
    <name evidence="2" type="ORF">GCM10010191_59800</name>
</gene>
<organism evidence="2 3">
    <name type="scientific">Actinomadura vinacea</name>
    <dbReference type="NCBI Taxonomy" id="115336"/>
    <lineage>
        <taxon>Bacteria</taxon>
        <taxon>Bacillati</taxon>
        <taxon>Actinomycetota</taxon>
        <taxon>Actinomycetes</taxon>
        <taxon>Streptosporangiales</taxon>
        <taxon>Thermomonosporaceae</taxon>
        <taxon>Actinomadura</taxon>
    </lineage>
</organism>
<evidence type="ECO:0000256" key="1">
    <source>
        <dbReference type="SAM" id="MobiDB-lite"/>
    </source>
</evidence>
<sequence>MHRAAATSAAPGTSRITVRTAAISWVTVSWVATASSSSRVQGPPLPAPKHPGGLDDLPDPLQDPVLGDSGWPFADGRAFWGWAIDPHAELADPDEDLLLRHPDGLELLVAAADQEDCPKSTYCANVLEEYACDIVAWDQDAAYAPLRAAAAYAAIGVGERTRDWAEYVARLLSYREEPRPVNRARAEQMATDLLTTPRLGELLRTTGGLSVRLTPKAQHWECRWGDSVSKYLYINRRTGRFRTGRLSDVDLAALV</sequence>
<keyword evidence="3" id="KW-1185">Reference proteome</keyword>
<name>A0ABP5WVC4_9ACTN</name>
<dbReference type="Proteomes" id="UP001501231">
    <property type="component" value="Unassembled WGS sequence"/>
</dbReference>
<accession>A0ABP5WVC4</accession>
<evidence type="ECO:0000313" key="3">
    <source>
        <dbReference type="Proteomes" id="UP001501231"/>
    </source>
</evidence>
<proteinExistence type="predicted"/>
<comment type="caution">
    <text evidence="2">The sequence shown here is derived from an EMBL/GenBank/DDBJ whole genome shotgun (WGS) entry which is preliminary data.</text>
</comment>
<dbReference type="EMBL" id="BAAARW010000021">
    <property type="protein sequence ID" value="GAA2436994.1"/>
    <property type="molecule type" value="Genomic_DNA"/>
</dbReference>
<feature type="region of interest" description="Disordered" evidence="1">
    <location>
        <begin position="37"/>
        <end position="59"/>
    </location>
</feature>
<reference evidence="3" key="1">
    <citation type="journal article" date="2019" name="Int. J. Syst. Evol. Microbiol.">
        <title>The Global Catalogue of Microorganisms (GCM) 10K type strain sequencing project: providing services to taxonomists for standard genome sequencing and annotation.</title>
        <authorList>
            <consortium name="The Broad Institute Genomics Platform"/>
            <consortium name="The Broad Institute Genome Sequencing Center for Infectious Disease"/>
            <person name="Wu L."/>
            <person name="Ma J."/>
        </authorList>
    </citation>
    <scope>NUCLEOTIDE SEQUENCE [LARGE SCALE GENOMIC DNA]</scope>
    <source>
        <strain evidence="3">JCM 3325</strain>
    </source>
</reference>